<keyword evidence="2" id="KW-1185">Reference proteome</keyword>
<dbReference type="EMBL" id="MU276048">
    <property type="protein sequence ID" value="KAI0042781.1"/>
    <property type="molecule type" value="Genomic_DNA"/>
</dbReference>
<gene>
    <name evidence="1" type="ORF">FA95DRAFT_533211</name>
</gene>
<protein>
    <submittedName>
        <fullName evidence="1">Uncharacterized protein</fullName>
    </submittedName>
</protein>
<reference evidence="1" key="2">
    <citation type="journal article" date="2022" name="New Phytol.">
        <title>Evolutionary transition to the ectomycorrhizal habit in the genomes of a hyperdiverse lineage of mushroom-forming fungi.</title>
        <authorList>
            <person name="Looney B."/>
            <person name="Miyauchi S."/>
            <person name="Morin E."/>
            <person name="Drula E."/>
            <person name="Courty P.E."/>
            <person name="Kohler A."/>
            <person name="Kuo A."/>
            <person name="LaButti K."/>
            <person name="Pangilinan J."/>
            <person name="Lipzen A."/>
            <person name="Riley R."/>
            <person name="Andreopoulos W."/>
            <person name="He G."/>
            <person name="Johnson J."/>
            <person name="Nolan M."/>
            <person name="Tritt A."/>
            <person name="Barry K.W."/>
            <person name="Grigoriev I.V."/>
            <person name="Nagy L.G."/>
            <person name="Hibbett D."/>
            <person name="Henrissat B."/>
            <person name="Matheny P.B."/>
            <person name="Labbe J."/>
            <person name="Martin F.M."/>
        </authorList>
    </citation>
    <scope>NUCLEOTIDE SEQUENCE</scope>
    <source>
        <strain evidence="1">FP105234-sp</strain>
    </source>
</reference>
<evidence type="ECO:0000313" key="1">
    <source>
        <dbReference type="EMBL" id="KAI0042781.1"/>
    </source>
</evidence>
<evidence type="ECO:0000313" key="2">
    <source>
        <dbReference type="Proteomes" id="UP000814033"/>
    </source>
</evidence>
<organism evidence="1 2">
    <name type="scientific">Auriscalpium vulgare</name>
    <dbReference type="NCBI Taxonomy" id="40419"/>
    <lineage>
        <taxon>Eukaryota</taxon>
        <taxon>Fungi</taxon>
        <taxon>Dikarya</taxon>
        <taxon>Basidiomycota</taxon>
        <taxon>Agaricomycotina</taxon>
        <taxon>Agaricomycetes</taxon>
        <taxon>Russulales</taxon>
        <taxon>Auriscalpiaceae</taxon>
        <taxon>Auriscalpium</taxon>
    </lineage>
</organism>
<sequence>MQAERTALLHSGEPAQRPGHACDGERCGAAETRARRHSSNPSCSSMPCSCASRVKIIATATGCAPRLQYGTQRRLQLPRGHRRNSPAFHCQSAEHICAPPNLWSPNSGCTVRGQHPMPRSPCTHRGVEWTSMARAINVLRCRPCRHPTGGAPTQRNPPIRCTVRTQSPRTNYRLPTLNTLLRSRPSTGISMRIHLPQPAPRRGARLSTWARLRLPACGTFALNMPRLDEIASYGRM</sequence>
<dbReference type="Proteomes" id="UP000814033">
    <property type="component" value="Unassembled WGS sequence"/>
</dbReference>
<reference evidence="1" key="1">
    <citation type="submission" date="2021-02" db="EMBL/GenBank/DDBJ databases">
        <authorList>
            <consortium name="DOE Joint Genome Institute"/>
            <person name="Ahrendt S."/>
            <person name="Looney B.P."/>
            <person name="Miyauchi S."/>
            <person name="Morin E."/>
            <person name="Drula E."/>
            <person name="Courty P.E."/>
            <person name="Chicoki N."/>
            <person name="Fauchery L."/>
            <person name="Kohler A."/>
            <person name="Kuo A."/>
            <person name="Labutti K."/>
            <person name="Pangilinan J."/>
            <person name="Lipzen A."/>
            <person name="Riley R."/>
            <person name="Andreopoulos W."/>
            <person name="He G."/>
            <person name="Johnson J."/>
            <person name="Barry K.W."/>
            <person name="Grigoriev I.V."/>
            <person name="Nagy L."/>
            <person name="Hibbett D."/>
            <person name="Henrissat B."/>
            <person name="Matheny P.B."/>
            <person name="Labbe J."/>
            <person name="Martin F."/>
        </authorList>
    </citation>
    <scope>NUCLEOTIDE SEQUENCE</scope>
    <source>
        <strain evidence="1">FP105234-sp</strain>
    </source>
</reference>
<comment type="caution">
    <text evidence="1">The sequence shown here is derived from an EMBL/GenBank/DDBJ whole genome shotgun (WGS) entry which is preliminary data.</text>
</comment>
<proteinExistence type="predicted"/>
<name>A0ACB8RGP2_9AGAM</name>
<accession>A0ACB8RGP2</accession>